<gene>
    <name evidence="1" type="ORF">AFUS01_LOCUS3030</name>
</gene>
<evidence type="ECO:0000313" key="2">
    <source>
        <dbReference type="Proteomes" id="UP000708208"/>
    </source>
</evidence>
<evidence type="ECO:0000313" key="1">
    <source>
        <dbReference type="EMBL" id="CAG7683994.1"/>
    </source>
</evidence>
<reference evidence="1" key="1">
    <citation type="submission" date="2021-06" db="EMBL/GenBank/DDBJ databases">
        <authorList>
            <person name="Hodson N. C."/>
            <person name="Mongue J. A."/>
            <person name="Jaron S. K."/>
        </authorList>
    </citation>
    <scope>NUCLEOTIDE SEQUENCE</scope>
</reference>
<comment type="caution">
    <text evidence="1">The sequence shown here is derived from an EMBL/GenBank/DDBJ whole genome shotgun (WGS) entry which is preliminary data.</text>
</comment>
<dbReference type="EMBL" id="CAJVCH010017839">
    <property type="protein sequence ID" value="CAG7683994.1"/>
    <property type="molecule type" value="Genomic_DNA"/>
</dbReference>
<dbReference type="Proteomes" id="UP000708208">
    <property type="component" value="Unassembled WGS sequence"/>
</dbReference>
<feature type="non-terminal residue" evidence="1">
    <location>
        <position position="1"/>
    </location>
</feature>
<protein>
    <submittedName>
        <fullName evidence="1">Uncharacterized protein</fullName>
    </submittedName>
</protein>
<proteinExistence type="predicted"/>
<name>A0A8J2NSU6_9HEXA</name>
<accession>A0A8J2NSU6</accession>
<organism evidence="1 2">
    <name type="scientific">Allacma fusca</name>
    <dbReference type="NCBI Taxonomy" id="39272"/>
    <lineage>
        <taxon>Eukaryota</taxon>
        <taxon>Metazoa</taxon>
        <taxon>Ecdysozoa</taxon>
        <taxon>Arthropoda</taxon>
        <taxon>Hexapoda</taxon>
        <taxon>Collembola</taxon>
        <taxon>Symphypleona</taxon>
        <taxon>Sminthuridae</taxon>
        <taxon>Allacma</taxon>
    </lineage>
</organism>
<keyword evidence="2" id="KW-1185">Reference proteome</keyword>
<sequence length="10" mass="1171">ILKTPVNKCR</sequence>